<dbReference type="EMBL" id="JBHSLI010000009">
    <property type="protein sequence ID" value="MFC5295245.1"/>
    <property type="molecule type" value="Genomic_DNA"/>
</dbReference>
<proteinExistence type="inferred from homology"/>
<dbReference type="PANTHER" id="PTHR48098:SF3">
    <property type="entry name" value="IRON(III) ENTEROBACTIN ESTERASE"/>
    <property type="match status" value="1"/>
</dbReference>
<keyword evidence="2" id="KW-0963">Cytoplasm</keyword>
<dbReference type="InterPro" id="IPR021764">
    <property type="entry name" value="Enterochelin_esterase_N"/>
</dbReference>
<evidence type="ECO:0000259" key="6">
    <source>
        <dbReference type="Pfam" id="PF11806"/>
    </source>
</evidence>
<dbReference type="InterPro" id="IPR013783">
    <property type="entry name" value="Ig-like_fold"/>
</dbReference>
<dbReference type="GO" id="GO:0016787">
    <property type="term" value="F:hydrolase activity"/>
    <property type="evidence" value="ECO:0007669"/>
    <property type="project" value="UniProtKB-KW"/>
</dbReference>
<dbReference type="Proteomes" id="UP001595976">
    <property type="component" value="Unassembled WGS sequence"/>
</dbReference>
<dbReference type="InterPro" id="IPR014756">
    <property type="entry name" value="Ig_E-set"/>
</dbReference>
<evidence type="ECO:0000256" key="1">
    <source>
        <dbReference type="ARBA" id="ARBA00004496"/>
    </source>
</evidence>
<dbReference type="InterPro" id="IPR029058">
    <property type="entry name" value="AB_hydrolase_fold"/>
</dbReference>
<dbReference type="SUPFAM" id="SSF81296">
    <property type="entry name" value="E set domains"/>
    <property type="match status" value="1"/>
</dbReference>
<comment type="caution">
    <text evidence="7">The sequence shown here is derived from an EMBL/GenBank/DDBJ whole genome shotgun (WGS) entry which is preliminary data.</text>
</comment>
<sequence>MVSLSRSSALVAAMLTVAGPAAALTRLAPNRPQTVALKQAAPERFDPQARAGDYLAGFVDGGPAGSVTVDLADADGGPVRRLVTAGRGRSEFRFVAEKAGQVLQVTAASPGSVTIGLSQHLAREQQRFTPQPPLSPAIARLSAEIAAGGTADAFWQEAERTGAPLVEPGPDGKTILTFLYRGARRNVRIFGAPSGDHDEMQRLPGSDVWYRSYLVPAETRLSYKLAPDVPDLPGSARERRIAILATAQADPLNRHSWPGDAPDRFNRESTVVLPAAPAQPWLDRAQAPAGTATDGSIASSRLGNSRQITIYRPPGFDAGRPDNLLLFVFDGPEYQSKVPTPRMLDAMIAAGALPPTVAVFVANADREARGRELPGNPAFADFMAEELLPRVLAETGLKHDAARTILAGSSFGGLAAATVAFRHPARFGNAISLSGSFWWHPPGSDPASPNHVAALFARSPRLPVRFFLSAGLFEGGSPSHGDGILETSRHLRDVLVARDYEVTYRDYAGGHDYLVWRGALADGLLALFGRR</sequence>
<feature type="chain" id="PRO_5045770975" evidence="5">
    <location>
        <begin position="24"/>
        <end position="531"/>
    </location>
</feature>
<dbReference type="InterPro" id="IPR000801">
    <property type="entry name" value="Esterase-like"/>
</dbReference>
<evidence type="ECO:0000256" key="4">
    <source>
        <dbReference type="ARBA" id="ARBA00024201"/>
    </source>
</evidence>
<dbReference type="Pfam" id="PF00756">
    <property type="entry name" value="Esterase"/>
    <property type="match status" value="1"/>
</dbReference>
<accession>A0ABW0F9P3</accession>
<dbReference type="PANTHER" id="PTHR48098">
    <property type="entry name" value="ENTEROCHELIN ESTERASE-RELATED"/>
    <property type="match status" value="1"/>
</dbReference>
<evidence type="ECO:0000256" key="3">
    <source>
        <dbReference type="ARBA" id="ARBA00022801"/>
    </source>
</evidence>
<dbReference type="Pfam" id="PF11806">
    <property type="entry name" value="Enterochelin_N"/>
    <property type="match status" value="1"/>
</dbReference>
<organism evidence="7 8">
    <name type="scientific">Bosea minatitlanensis</name>
    <dbReference type="NCBI Taxonomy" id="128782"/>
    <lineage>
        <taxon>Bacteria</taxon>
        <taxon>Pseudomonadati</taxon>
        <taxon>Pseudomonadota</taxon>
        <taxon>Alphaproteobacteria</taxon>
        <taxon>Hyphomicrobiales</taxon>
        <taxon>Boseaceae</taxon>
        <taxon>Bosea</taxon>
    </lineage>
</organism>
<comment type="similarity">
    <text evidence="4">Belongs to the Fes family.</text>
</comment>
<reference evidence="8" key="1">
    <citation type="journal article" date="2019" name="Int. J. Syst. Evol. Microbiol.">
        <title>The Global Catalogue of Microorganisms (GCM) 10K type strain sequencing project: providing services to taxonomists for standard genome sequencing and annotation.</title>
        <authorList>
            <consortium name="The Broad Institute Genomics Platform"/>
            <consortium name="The Broad Institute Genome Sequencing Center for Infectious Disease"/>
            <person name="Wu L."/>
            <person name="Ma J."/>
        </authorList>
    </citation>
    <scope>NUCLEOTIDE SEQUENCE [LARGE SCALE GENOMIC DNA]</scope>
    <source>
        <strain evidence="8">CGMCC 1.15643</strain>
    </source>
</reference>
<dbReference type="RefSeq" id="WP_158448001.1">
    <property type="nucleotide sequence ID" value="NZ_JAOAOS010000010.1"/>
</dbReference>
<keyword evidence="3 7" id="KW-0378">Hydrolase</keyword>
<name>A0ABW0F9P3_9HYPH</name>
<dbReference type="Gene3D" id="3.40.50.1820">
    <property type="entry name" value="alpha/beta hydrolase"/>
    <property type="match status" value="1"/>
</dbReference>
<gene>
    <name evidence="7" type="primary">fes</name>
    <name evidence="7" type="ORF">ACFPK2_19810</name>
</gene>
<dbReference type="SUPFAM" id="SSF53474">
    <property type="entry name" value="alpha/beta-Hydrolases"/>
    <property type="match status" value="1"/>
</dbReference>
<dbReference type="EC" id="3.1.1.-" evidence="7"/>
<dbReference type="NCBIfam" id="NF007758">
    <property type="entry name" value="PRK10439.1"/>
    <property type="match status" value="1"/>
</dbReference>
<keyword evidence="8" id="KW-1185">Reference proteome</keyword>
<protein>
    <submittedName>
        <fullName evidence="7">Enterochelin esterase</fullName>
        <ecNumber evidence="7">3.1.1.-</ecNumber>
    </submittedName>
</protein>
<evidence type="ECO:0000313" key="7">
    <source>
        <dbReference type="EMBL" id="MFC5295245.1"/>
    </source>
</evidence>
<evidence type="ECO:0000313" key="8">
    <source>
        <dbReference type="Proteomes" id="UP001595976"/>
    </source>
</evidence>
<comment type="subcellular location">
    <subcellularLocation>
        <location evidence="1">Cytoplasm</location>
    </subcellularLocation>
</comment>
<evidence type="ECO:0000256" key="2">
    <source>
        <dbReference type="ARBA" id="ARBA00022490"/>
    </source>
</evidence>
<dbReference type="InterPro" id="IPR050583">
    <property type="entry name" value="Mycobacterial_A85_antigen"/>
</dbReference>
<dbReference type="Gene3D" id="2.60.40.10">
    <property type="entry name" value="Immunoglobulins"/>
    <property type="match status" value="1"/>
</dbReference>
<keyword evidence="5" id="KW-0732">Signal</keyword>
<feature type="domain" description="Enterochelin esterase N-terminal" evidence="6">
    <location>
        <begin position="176"/>
        <end position="281"/>
    </location>
</feature>
<feature type="signal peptide" evidence="5">
    <location>
        <begin position="1"/>
        <end position="23"/>
    </location>
</feature>
<evidence type="ECO:0000256" key="5">
    <source>
        <dbReference type="SAM" id="SignalP"/>
    </source>
</evidence>